<dbReference type="GO" id="GO:0004803">
    <property type="term" value="F:transposase activity"/>
    <property type="evidence" value="ECO:0007669"/>
    <property type="project" value="InterPro"/>
</dbReference>
<reference evidence="3 4" key="1">
    <citation type="submission" date="2019-09" db="EMBL/GenBank/DDBJ databases">
        <title>Whole genome shotgun sequencing (WGS) of Ellagibacter isourolithinifaciens DSM 104140(T) and Adlercreutzia muris DSM 29508(T).</title>
        <authorList>
            <person name="Stoll D.A."/>
            <person name="Danylec N."/>
            <person name="Huch M."/>
        </authorList>
    </citation>
    <scope>NUCLEOTIDE SEQUENCE [LARGE SCALE GENOMIC DNA]</scope>
    <source>
        <strain evidence="3 4">DSM 104140</strain>
    </source>
</reference>
<evidence type="ECO:0000259" key="1">
    <source>
        <dbReference type="Pfam" id="PF01548"/>
    </source>
</evidence>
<dbReference type="GO" id="GO:0003677">
    <property type="term" value="F:DNA binding"/>
    <property type="evidence" value="ECO:0007669"/>
    <property type="project" value="InterPro"/>
</dbReference>
<proteinExistence type="predicted"/>
<feature type="domain" description="Transposase IS110-like N-terminal" evidence="1">
    <location>
        <begin position="36"/>
        <end position="190"/>
    </location>
</feature>
<dbReference type="GO" id="GO:0006313">
    <property type="term" value="P:DNA transposition"/>
    <property type="evidence" value="ECO:0007669"/>
    <property type="project" value="InterPro"/>
</dbReference>
<evidence type="ECO:0000313" key="4">
    <source>
        <dbReference type="Proteomes" id="UP000468668"/>
    </source>
</evidence>
<keyword evidence="4" id="KW-1185">Reference proteome</keyword>
<protein>
    <submittedName>
        <fullName evidence="3">IS110 family transposase</fullName>
    </submittedName>
</protein>
<dbReference type="Proteomes" id="UP000468668">
    <property type="component" value="Unassembled WGS sequence"/>
</dbReference>
<accession>A0A6N6NQK8</accession>
<organism evidence="3 4">
    <name type="scientific">Ellagibacter isourolithinifaciens</name>
    <dbReference type="NCBI Taxonomy" id="2137581"/>
    <lineage>
        <taxon>Bacteria</taxon>
        <taxon>Bacillati</taxon>
        <taxon>Actinomycetota</taxon>
        <taxon>Coriobacteriia</taxon>
        <taxon>Eggerthellales</taxon>
        <taxon>Eggerthellaceae</taxon>
        <taxon>Ellagibacter</taxon>
    </lineage>
</organism>
<dbReference type="AlphaFoldDB" id="A0A6N6NQK8"/>
<dbReference type="InterPro" id="IPR002525">
    <property type="entry name" value="Transp_IS110-like_N"/>
</dbReference>
<dbReference type="InterPro" id="IPR047650">
    <property type="entry name" value="Transpos_IS110"/>
</dbReference>
<dbReference type="NCBIfam" id="NF033542">
    <property type="entry name" value="transpos_IS110"/>
    <property type="match status" value="1"/>
</dbReference>
<feature type="domain" description="Transposase IS116/IS110/IS902 C-terminal" evidence="2">
    <location>
        <begin position="301"/>
        <end position="386"/>
    </location>
</feature>
<name>A0A6N6NQK8_9ACTN</name>
<dbReference type="InterPro" id="IPR003346">
    <property type="entry name" value="Transposase_20"/>
</dbReference>
<evidence type="ECO:0000259" key="2">
    <source>
        <dbReference type="Pfam" id="PF02371"/>
    </source>
</evidence>
<dbReference type="PANTHER" id="PTHR33055:SF3">
    <property type="entry name" value="PUTATIVE TRANSPOSASE FOR IS117-RELATED"/>
    <property type="match status" value="1"/>
</dbReference>
<dbReference type="Pfam" id="PF02371">
    <property type="entry name" value="Transposase_20"/>
    <property type="match status" value="1"/>
</dbReference>
<gene>
    <name evidence="3" type="ORF">F8C90_07245</name>
</gene>
<dbReference type="EMBL" id="WAJR01000017">
    <property type="protein sequence ID" value="KAB1640142.1"/>
    <property type="molecule type" value="Genomic_DNA"/>
</dbReference>
<dbReference type="PANTHER" id="PTHR33055">
    <property type="entry name" value="TRANSPOSASE FOR INSERTION SEQUENCE ELEMENT IS1111A"/>
    <property type="match status" value="1"/>
</dbReference>
<dbReference type="Pfam" id="PF01548">
    <property type="entry name" value="DEDD_Tnp_IS110"/>
    <property type="match status" value="1"/>
</dbReference>
<evidence type="ECO:0000313" key="3">
    <source>
        <dbReference type="EMBL" id="KAB1640142.1"/>
    </source>
</evidence>
<dbReference type="OrthoDB" id="3188901at2"/>
<sequence>MLFGMLSRAGARRLRLLFGKELSLNKVDIAPFEVFCGIDVGKTSNHIVALDRHGDKPLINRKVPQEEAEIRAALEEAVDFGLALVIVDQFGAFGRLVVGVAKSMDIPVAHMPPRRFRQVAETYGEDKFDEKDAFILADASRTTPRNIEFVGNRAELMAEIKVLSSRRDDIVEERTRCYNRLHDFIHQVSPPLEELFSKRKLHNDLEIRLIARYGGPIGFRQAGRARASTWAAELKYHCVDGPKKVEQVFDVLDRQTVMLPGAAVIEEQIRSIASRIIELLAEEKRLNLMIEQRAKMIPEVDLLQSIPGVGPVYAALIAVEIGDIGRFRDSNHLASYAGVAPRKEESGTSVHKRRKRKGGNRRLKNALMQSSQRSVQCDSLARAYYERKRAEGKKHLQALRALARHRVTVIFAMLNEGTFYEPPVEVDENGRG</sequence>
<comment type="caution">
    <text evidence="3">The sequence shown here is derived from an EMBL/GenBank/DDBJ whole genome shotgun (WGS) entry which is preliminary data.</text>
</comment>